<dbReference type="EMBL" id="AM039952">
    <property type="protein sequence ID" value="CAJ25219.1"/>
    <property type="molecule type" value="Genomic_DNA"/>
</dbReference>
<name>Q3BPU4_XANE5</name>
<organism evidence="2">
    <name type="scientific">Xanthomonas euvesicatoria pv. vesicatoria (strain 85-10)</name>
    <name type="common">Xanthomonas campestris pv. vesicatoria</name>
    <dbReference type="NCBI Taxonomy" id="316273"/>
    <lineage>
        <taxon>Bacteria</taxon>
        <taxon>Pseudomonadati</taxon>
        <taxon>Pseudomonadota</taxon>
        <taxon>Gammaproteobacteria</taxon>
        <taxon>Lysobacterales</taxon>
        <taxon>Lysobacteraceae</taxon>
        <taxon>Xanthomonas</taxon>
    </lineage>
</organism>
<proteinExistence type="predicted"/>
<dbReference type="Proteomes" id="UP000007069">
    <property type="component" value="Chromosome"/>
</dbReference>
<accession>Q3BPU4</accession>
<dbReference type="AlphaFoldDB" id="Q3BPU4"/>
<gene>
    <name evidence="1" type="ordered locus">XCV3488</name>
</gene>
<dbReference type="KEGG" id="xcv:XCV3488"/>
<sequence length="80" mass="9067">MSRHRVNGHALDISAPRALRSPQCKGSLCMTADRRSALRRCTCCLLHKRLQIRCHDLCQPVDEGAQALRQMAALCEKRRP</sequence>
<dbReference type="HOGENOM" id="CLU_2588858_0_0_6"/>
<reference evidence="1 2" key="1">
    <citation type="journal article" date="2005" name="J. Bacteriol.">
        <title>Insights into genome plasticity and pathogenicity of the plant pathogenic Bacterium Xanthomonas campestris pv. vesicatoria revealed by the complete genome sequence.</title>
        <authorList>
            <person name="Thieme F."/>
            <person name="Koebnik R."/>
            <person name="Bekel T."/>
            <person name="Berger C."/>
            <person name="Boch J."/>
            <person name="Buettner D."/>
            <person name="Caldana C."/>
            <person name="Gaigalat L."/>
            <person name="Goesmann A."/>
            <person name="Kay S."/>
            <person name="Kirchner O."/>
            <person name="Lanz C."/>
            <person name="Linke B."/>
            <person name="McHardy A.C."/>
            <person name="Meyer F."/>
            <person name="Mittenhuber G."/>
            <person name="Nies D.H."/>
            <person name="Niesbach-Kloesgen U."/>
            <person name="Patschkowski T."/>
            <person name="Rueckert C."/>
            <person name="Rupp O."/>
            <person name="Schneicker S."/>
            <person name="Schuster S.C."/>
            <person name="Vorhoelter F.J."/>
            <person name="Weber E."/>
            <person name="Puehler A."/>
            <person name="Bonas U."/>
            <person name="Bartels D."/>
            <person name="Kaiser O."/>
        </authorList>
    </citation>
    <scope>NUCLEOTIDE SEQUENCE [LARGE SCALE GENOMIC DNA]</scope>
    <source>
        <strain evidence="1 2">85-10</strain>
    </source>
</reference>
<evidence type="ECO:0000313" key="2">
    <source>
        <dbReference type="Proteomes" id="UP000007069"/>
    </source>
</evidence>
<protein>
    <submittedName>
        <fullName evidence="1">Uncharacterized protein</fullName>
    </submittedName>
</protein>
<evidence type="ECO:0000313" key="1">
    <source>
        <dbReference type="EMBL" id="CAJ25219.1"/>
    </source>
</evidence>